<name>A0A9D4RIJ8_DREPO</name>
<dbReference type="EMBL" id="JAIWYP010000002">
    <property type="protein sequence ID" value="KAH3869896.1"/>
    <property type="molecule type" value="Genomic_DNA"/>
</dbReference>
<reference evidence="1" key="2">
    <citation type="submission" date="2020-11" db="EMBL/GenBank/DDBJ databases">
        <authorList>
            <person name="McCartney M.A."/>
            <person name="Auch B."/>
            <person name="Kono T."/>
            <person name="Mallez S."/>
            <person name="Becker A."/>
            <person name="Gohl D.M."/>
            <person name="Silverstein K.A.T."/>
            <person name="Koren S."/>
            <person name="Bechman K.B."/>
            <person name="Herman A."/>
            <person name="Abrahante J.E."/>
            <person name="Garbe J."/>
        </authorList>
    </citation>
    <scope>NUCLEOTIDE SEQUENCE</scope>
    <source>
        <strain evidence="1">Duluth1</strain>
        <tissue evidence="1">Whole animal</tissue>
    </source>
</reference>
<gene>
    <name evidence="1" type="ORF">DPMN_033070</name>
</gene>
<organism evidence="1 2">
    <name type="scientific">Dreissena polymorpha</name>
    <name type="common">Zebra mussel</name>
    <name type="synonym">Mytilus polymorpha</name>
    <dbReference type="NCBI Taxonomy" id="45954"/>
    <lineage>
        <taxon>Eukaryota</taxon>
        <taxon>Metazoa</taxon>
        <taxon>Spiralia</taxon>
        <taxon>Lophotrochozoa</taxon>
        <taxon>Mollusca</taxon>
        <taxon>Bivalvia</taxon>
        <taxon>Autobranchia</taxon>
        <taxon>Heteroconchia</taxon>
        <taxon>Euheterodonta</taxon>
        <taxon>Imparidentia</taxon>
        <taxon>Neoheterodontei</taxon>
        <taxon>Myida</taxon>
        <taxon>Dreissenoidea</taxon>
        <taxon>Dreissenidae</taxon>
        <taxon>Dreissena</taxon>
    </lineage>
</organism>
<protein>
    <submittedName>
        <fullName evidence="1">Uncharacterized protein</fullName>
    </submittedName>
</protein>
<reference evidence="1" key="1">
    <citation type="journal article" date="2019" name="bioRxiv">
        <title>The Genome of the Zebra Mussel, Dreissena polymorpha: A Resource for Invasive Species Research.</title>
        <authorList>
            <person name="McCartney M.A."/>
            <person name="Auch B."/>
            <person name="Kono T."/>
            <person name="Mallez S."/>
            <person name="Zhang Y."/>
            <person name="Obille A."/>
            <person name="Becker A."/>
            <person name="Abrahante J.E."/>
            <person name="Garbe J."/>
            <person name="Badalamenti J.P."/>
            <person name="Herman A."/>
            <person name="Mangelson H."/>
            <person name="Liachko I."/>
            <person name="Sullivan S."/>
            <person name="Sone E.D."/>
            <person name="Koren S."/>
            <person name="Silverstein K.A.T."/>
            <person name="Beckman K.B."/>
            <person name="Gohl D.M."/>
        </authorList>
    </citation>
    <scope>NUCLEOTIDE SEQUENCE</scope>
    <source>
        <strain evidence="1">Duluth1</strain>
        <tissue evidence="1">Whole animal</tissue>
    </source>
</reference>
<comment type="caution">
    <text evidence="1">The sequence shown here is derived from an EMBL/GenBank/DDBJ whole genome shotgun (WGS) entry which is preliminary data.</text>
</comment>
<dbReference type="Proteomes" id="UP000828390">
    <property type="component" value="Unassembled WGS sequence"/>
</dbReference>
<keyword evidence="2" id="KW-1185">Reference proteome</keyword>
<sequence>MISSMTYAVGNDTDIRTFPGIIQKRHPNQLDLKYYIPRKFNVNSGKLEFKLGLNNVNTDNQSAFSICEEQK</sequence>
<accession>A0A9D4RIJ8</accession>
<dbReference type="AlphaFoldDB" id="A0A9D4RIJ8"/>
<evidence type="ECO:0000313" key="2">
    <source>
        <dbReference type="Proteomes" id="UP000828390"/>
    </source>
</evidence>
<evidence type="ECO:0000313" key="1">
    <source>
        <dbReference type="EMBL" id="KAH3869896.1"/>
    </source>
</evidence>
<proteinExistence type="predicted"/>